<feature type="region of interest" description="Disordered" evidence="2">
    <location>
        <begin position="1"/>
        <end position="23"/>
    </location>
</feature>
<reference evidence="3" key="1">
    <citation type="submission" date="2020-07" db="EMBL/GenBank/DDBJ databases">
        <title>Ethylene signaling mediates host invasion by parasitic plants.</title>
        <authorList>
            <person name="Yoshida S."/>
        </authorList>
    </citation>
    <scope>NUCLEOTIDE SEQUENCE</scope>
    <source>
        <strain evidence="3">Okayama</strain>
    </source>
</reference>
<gene>
    <name evidence="3" type="ORF">PHJA_001833100</name>
</gene>
<dbReference type="EMBL" id="BMAC01000461">
    <property type="protein sequence ID" value="GFP96890.1"/>
    <property type="molecule type" value="Genomic_DNA"/>
</dbReference>
<accession>A0A830CB98</accession>
<name>A0A830CB98_9LAMI</name>
<evidence type="ECO:0000256" key="1">
    <source>
        <dbReference type="SAM" id="Coils"/>
    </source>
</evidence>
<evidence type="ECO:0000313" key="3">
    <source>
        <dbReference type="EMBL" id="GFP96890.1"/>
    </source>
</evidence>
<dbReference type="PANTHER" id="PTHR38378:SF3">
    <property type="entry name" value="MYOSIN HEAVY CHAIN-LIKE PROTEIN"/>
    <property type="match status" value="1"/>
</dbReference>
<proteinExistence type="predicted"/>
<sequence>MSQVRGNSSPDLIRPSVSSTMTEQHYDDSALEGVAANIKLLLKLTQDHKNACDKEKNGSRRMLRVATMMTILDNIRDRIQTCQSFGNRVGSGAELRRCNTIPRPHIPTPQVKSDVADDEKERLRRELSASLAAQKSLQAMCTSLGKEKEIMATELSRRVHELSATEELINDLKAQNETLLEKVKKCASEHKEKKLHNGGGEIHVTSTLQERNKVLSEQLLKTLDGYRSMKRRLRVAEEENGGMRAAMDEMRAKIVGSLERIRGFKERIVLSSTAVDVREEIVALENMFECFEMMVVNKKQGDCVQHKGEISACKPSVLA</sequence>
<dbReference type="Proteomes" id="UP000653305">
    <property type="component" value="Unassembled WGS sequence"/>
</dbReference>
<comment type="caution">
    <text evidence="3">The sequence shown here is derived from an EMBL/GenBank/DDBJ whole genome shotgun (WGS) entry which is preliminary data.</text>
</comment>
<keyword evidence="1" id="KW-0175">Coiled coil</keyword>
<keyword evidence="4" id="KW-1185">Reference proteome</keyword>
<evidence type="ECO:0000313" key="4">
    <source>
        <dbReference type="Proteomes" id="UP000653305"/>
    </source>
</evidence>
<dbReference type="PANTHER" id="PTHR38378">
    <property type="entry name" value="MYOSIN HEAVY CHAIN-LIKE PROTEIN"/>
    <property type="match status" value="1"/>
</dbReference>
<feature type="coiled-coil region" evidence="1">
    <location>
        <begin position="162"/>
        <end position="189"/>
    </location>
</feature>
<evidence type="ECO:0000256" key="2">
    <source>
        <dbReference type="SAM" id="MobiDB-lite"/>
    </source>
</evidence>
<dbReference type="OrthoDB" id="1897593at2759"/>
<organism evidence="3 4">
    <name type="scientific">Phtheirospermum japonicum</name>
    <dbReference type="NCBI Taxonomy" id="374723"/>
    <lineage>
        <taxon>Eukaryota</taxon>
        <taxon>Viridiplantae</taxon>
        <taxon>Streptophyta</taxon>
        <taxon>Embryophyta</taxon>
        <taxon>Tracheophyta</taxon>
        <taxon>Spermatophyta</taxon>
        <taxon>Magnoliopsida</taxon>
        <taxon>eudicotyledons</taxon>
        <taxon>Gunneridae</taxon>
        <taxon>Pentapetalae</taxon>
        <taxon>asterids</taxon>
        <taxon>lamiids</taxon>
        <taxon>Lamiales</taxon>
        <taxon>Orobanchaceae</taxon>
        <taxon>Orobanchaceae incertae sedis</taxon>
        <taxon>Phtheirospermum</taxon>
    </lineage>
</organism>
<protein>
    <submittedName>
        <fullName evidence="3">Uncharacterized protein</fullName>
    </submittedName>
</protein>
<dbReference type="AlphaFoldDB" id="A0A830CB98"/>